<dbReference type="GO" id="GO:0003984">
    <property type="term" value="F:acetolactate synthase activity"/>
    <property type="evidence" value="ECO:0007669"/>
    <property type="project" value="TreeGrafter"/>
</dbReference>
<dbReference type="InterPro" id="IPR012001">
    <property type="entry name" value="Thiamin_PyroP_enz_TPP-bd_dom"/>
</dbReference>
<evidence type="ECO:0000259" key="3">
    <source>
        <dbReference type="Pfam" id="PF02775"/>
    </source>
</evidence>
<dbReference type="EMBL" id="RRAZ01000006">
    <property type="protein sequence ID" value="RRH76602.1"/>
    <property type="molecule type" value="Genomic_DNA"/>
</dbReference>
<proteinExistence type="inferred from homology"/>
<dbReference type="GO" id="GO:0050660">
    <property type="term" value="F:flavin adenine dinucleotide binding"/>
    <property type="evidence" value="ECO:0007669"/>
    <property type="project" value="TreeGrafter"/>
</dbReference>
<dbReference type="SUPFAM" id="SSF52518">
    <property type="entry name" value="Thiamin diphosphate-binding fold (THDP-binding)"/>
    <property type="match status" value="2"/>
</dbReference>
<dbReference type="Gene3D" id="3.40.50.1220">
    <property type="entry name" value="TPP-binding domain"/>
    <property type="match status" value="1"/>
</dbReference>
<dbReference type="SUPFAM" id="SSF52467">
    <property type="entry name" value="DHS-like NAD/FAD-binding domain"/>
    <property type="match status" value="1"/>
</dbReference>
<sequence>MNGADLLCETLLANGIDTCFANPGTSEMHFVAALDRQPRIRCILGLFEGVVTGAADGYARMAEKPAATLLHTGPGLANALANMHNARRARTPMVNVVGDHASYHLKFDAPLTSDIDGLAAPMSDWVGRATDAETMGETTEAAIRAAMTGQGQVCTLILPADAAWSETSAAMPQAIALPQAKAPDAALVAKAAKMLGNGQQTVIFVSGRALRANALEVLQRIATKTGARFMAQGSNGRVERGAGRVAIERVPYPVDQAVAALAGTGQAILIGAKAPVGFFAYPGKPGSMLPEGCEILDMVEKETDLLAALQALAEVVGAGDDIPLTLNELKRPEAPAPGALTPEAVMASVVRHMPDQAIICDESVTSGRNFFPLSHSAPAHDFLQLTGGAIGVGIPMATGAAVACPERKVIGLQADGSGMYTLQALWTQAREQLDVVTVIFANRKYQILLGELKNVGANAPGENASRMLDLDKPELKWVELARGMGVDAVSVDTAEAFEAAFADAMTRKGPFLIEALI</sequence>
<comment type="similarity">
    <text evidence="1">Belongs to the TPP enzyme family.</text>
</comment>
<dbReference type="CDD" id="cd07035">
    <property type="entry name" value="TPP_PYR_POX_like"/>
    <property type="match status" value="1"/>
</dbReference>
<reference evidence="5 6" key="1">
    <citation type="submission" date="2018-11" db="EMBL/GenBank/DDBJ databases">
        <title>Gemmobacter sp. nov., YIM 102744-1 draft genome.</title>
        <authorList>
            <person name="Li G."/>
            <person name="Jiang Y."/>
        </authorList>
    </citation>
    <scope>NUCLEOTIDE SEQUENCE [LARGE SCALE GENOMIC DNA]</scope>
    <source>
        <strain evidence="5 6">YIM 102744-1</strain>
    </source>
</reference>
<dbReference type="NCBIfam" id="NF005760">
    <property type="entry name" value="PRK07586.1"/>
    <property type="match status" value="1"/>
</dbReference>
<dbReference type="GO" id="GO:0044281">
    <property type="term" value="P:small molecule metabolic process"/>
    <property type="evidence" value="ECO:0007669"/>
    <property type="project" value="UniProtKB-ARBA"/>
</dbReference>
<dbReference type="InterPro" id="IPR029035">
    <property type="entry name" value="DHS-like_NAD/FAD-binding_dom"/>
</dbReference>
<dbReference type="OrthoDB" id="9773408at2"/>
<dbReference type="RefSeq" id="WP_124963989.1">
    <property type="nucleotide sequence ID" value="NZ_RRAZ01000006.1"/>
</dbReference>
<feature type="domain" description="Thiamine pyrophosphate enzyme N-terminal TPP-binding" evidence="4">
    <location>
        <begin position="1"/>
        <end position="106"/>
    </location>
</feature>
<protein>
    <submittedName>
        <fullName evidence="5">Acetolactate synthase large subunit</fullName>
    </submittedName>
</protein>
<evidence type="ECO:0000259" key="4">
    <source>
        <dbReference type="Pfam" id="PF02776"/>
    </source>
</evidence>
<dbReference type="PANTHER" id="PTHR18968">
    <property type="entry name" value="THIAMINE PYROPHOSPHATE ENZYMES"/>
    <property type="match status" value="1"/>
</dbReference>
<keyword evidence="2" id="KW-0786">Thiamine pyrophosphate</keyword>
<feature type="domain" description="Thiamine pyrophosphate enzyme TPP-binding" evidence="3">
    <location>
        <begin position="384"/>
        <end position="514"/>
    </location>
</feature>
<dbReference type="CDD" id="cd02002">
    <property type="entry name" value="TPP_BFDC"/>
    <property type="match status" value="1"/>
</dbReference>
<dbReference type="AlphaFoldDB" id="A0A3P3DSU7"/>
<keyword evidence="6" id="KW-1185">Reference proteome</keyword>
<comment type="caution">
    <text evidence="5">The sequence shown here is derived from an EMBL/GenBank/DDBJ whole genome shotgun (WGS) entry which is preliminary data.</text>
</comment>
<gene>
    <name evidence="5" type="ORF">EG244_05375</name>
</gene>
<dbReference type="Gene3D" id="3.40.50.970">
    <property type="match status" value="2"/>
</dbReference>
<dbReference type="PANTHER" id="PTHR18968:SF86">
    <property type="entry name" value="ACETOLACTATE SYNTHASE LARGE SUBUNIT ILVX-RELATED"/>
    <property type="match status" value="1"/>
</dbReference>
<evidence type="ECO:0000313" key="5">
    <source>
        <dbReference type="EMBL" id="RRH76602.1"/>
    </source>
</evidence>
<evidence type="ECO:0000313" key="6">
    <source>
        <dbReference type="Proteomes" id="UP000282125"/>
    </source>
</evidence>
<dbReference type="GO" id="GO:0030976">
    <property type="term" value="F:thiamine pyrophosphate binding"/>
    <property type="evidence" value="ECO:0007669"/>
    <property type="project" value="InterPro"/>
</dbReference>
<dbReference type="InterPro" id="IPR011766">
    <property type="entry name" value="TPP_enzyme_TPP-bd"/>
</dbReference>
<name>A0A3P3DSU7_9RHOB</name>
<evidence type="ECO:0000256" key="2">
    <source>
        <dbReference type="ARBA" id="ARBA00023052"/>
    </source>
</evidence>
<dbReference type="InterPro" id="IPR045229">
    <property type="entry name" value="TPP_enz"/>
</dbReference>
<evidence type="ECO:0000256" key="1">
    <source>
        <dbReference type="ARBA" id="ARBA00007812"/>
    </source>
</evidence>
<dbReference type="Pfam" id="PF02775">
    <property type="entry name" value="TPP_enzyme_C"/>
    <property type="match status" value="1"/>
</dbReference>
<dbReference type="Pfam" id="PF02776">
    <property type="entry name" value="TPP_enzyme_N"/>
    <property type="match status" value="1"/>
</dbReference>
<organism evidence="5 6">
    <name type="scientific">Falsigemmobacter faecalis</name>
    <dbReference type="NCBI Taxonomy" id="2488730"/>
    <lineage>
        <taxon>Bacteria</taxon>
        <taxon>Pseudomonadati</taxon>
        <taxon>Pseudomonadota</taxon>
        <taxon>Alphaproteobacteria</taxon>
        <taxon>Rhodobacterales</taxon>
        <taxon>Paracoccaceae</taxon>
        <taxon>Falsigemmobacter</taxon>
    </lineage>
</organism>
<dbReference type="InterPro" id="IPR029061">
    <property type="entry name" value="THDP-binding"/>
</dbReference>
<dbReference type="Proteomes" id="UP000282125">
    <property type="component" value="Unassembled WGS sequence"/>
</dbReference>
<accession>A0A3P3DSU7</accession>